<protein>
    <submittedName>
        <fullName evidence="2">Uncharacterized protein</fullName>
    </submittedName>
</protein>
<evidence type="ECO:0000256" key="1">
    <source>
        <dbReference type="SAM" id="MobiDB-lite"/>
    </source>
</evidence>
<comment type="caution">
    <text evidence="2">The sequence shown here is derived from an EMBL/GenBank/DDBJ whole genome shotgun (WGS) entry which is preliminary data.</text>
</comment>
<evidence type="ECO:0000313" key="2">
    <source>
        <dbReference type="EMBL" id="VVB02383.1"/>
    </source>
</evidence>
<organism evidence="2 3">
    <name type="scientific">Arabis nemorensis</name>
    <dbReference type="NCBI Taxonomy" id="586526"/>
    <lineage>
        <taxon>Eukaryota</taxon>
        <taxon>Viridiplantae</taxon>
        <taxon>Streptophyta</taxon>
        <taxon>Embryophyta</taxon>
        <taxon>Tracheophyta</taxon>
        <taxon>Spermatophyta</taxon>
        <taxon>Magnoliopsida</taxon>
        <taxon>eudicotyledons</taxon>
        <taxon>Gunneridae</taxon>
        <taxon>Pentapetalae</taxon>
        <taxon>rosids</taxon>
        <taxon>malvids</taxon>
        <taxon>Brassicales</taxon>
        <taxon>Brassicaceae</taxon>
        <taxon>Arabideae</taxon>
        <taxon>Arabis</taxon>
    </lineage>
</organism>
<accession>A0A565BL76</accession>
<reference evidence="2" key="1">
    <citation type="submission" date="2019-07" db="EMBL/GenBank/DDBJ databases">
        <authorList>
            <person name="Dittberner H."/>
        </authorList>
    </citation>
    <scope>NUCLEOTIDE SEQUENCE [LARGE SCALE GENOMIC DNA]</scope>
</reference>
<dbReference type="EMBL" id="CABITT030000004">
    <property type="protein sequence ID" value="VVB02383.1"/>
    <property type="molecule type" value="Genomic_DNA"/>
</dbReference>
<feature type="region of interest" description="Disordered" evidence="1">
    <location>
        <begin position="36"/>
        <end position="56"/>
    </location>
</feature>
<name>A0A565BL76_9BRAS</name>
<dbReference type="AlphaFoldDB" id="A0A565BL76"/>
<feature type="compositionally biased region" description="Acidic residues" evidence="1">
    <location>
        <begin position="47"/>
        <end position="56"/>
    </location>
</feature>
<proteinExistence type="predicted"/>
<dbReference type="Proteomes" id="UP000489600">
    <property type="component" value="Unassembled WGS sequence"/>
</dbReference>
<gene>
    <name evidence="2" type="ORF">ANE_LOCUS12827</name>
</gene>
<evidence type="ECO:0000313" key="3">
    <source>
        <dbReference type="Proteomes" id="UP000489600"/>
    </source>
</evidence>
<sequence length="56" mass="5882">MVLRSRPNHAEPVVEETVAGGAIEQETTVTSTEPAIASASAQVTAPVEEEIDNHVI</sequence>
<keyword evidence="3" id="KW-1185">Reference proteome</keyword>